<dbReference type="InterPro" id="IPR016090">
    <property type="entry name" value="PLA2-like_dom"/>
</dbReference>
<feature type="disulfide bond" evidence="6">
    <location>
        <begin position="87"/>
        <end position="146"/>
    </location>
</feature>
<evidence type="ECO:0000256" key="3">
    <source>
        <dbReference type="ARBA" id="ARBA00023157"/>
    </source>
</evidence>
<keyword evidence="5" id="KW-0479">Metal-binding</keyword>
<dbReference type="FunFam" id="1.20.90.10:FF:000015">
    <property type="entry name" value="Phospholipase A(2)"/>
    <property type="match status" value="1"/>
</dbReference>
<dbReference type="GO" id="GO:0005543">
    <property type="term" value="F:phospholipid binding"/>
    <property type="evidence" value="ECO:0007669"/>
    <property type="project" value="TreeGrafter"/>
</dbReference>
<comment type="cofactor">
    <cofactor evidence="5">
        <name>Ca(2+)</name>
        <dbReference type="ChEBI" id="CHEBI:29108"/>
    </cofactor>
    <text evidence="5">Binds 1 Ca(2+) ion per subunit.</text>
</comment>
<proteinExistence type="inferred from homology"/>
<feature type="binding site" evidence="5">
    <location>
        <position position="73"/>
    </location>
    <ligand>
        <name>Ca(2+)</name>
        <dbReference type="ChEBI" id="CHEBI:29108"/>
    </ligand>
</feature>
<organism evidence="10 11">
    <name type="scientific">Exaiptasia diaphana</name>
    <name type="common">Tropical sea anemone</name>
    <name type="synonym">Aiptasia pulchella</name>
    <dbReference type="NCBI Taxonomy" id="2652724"/>
    <lineage>
        <taxon>Eukaryota</taxon>
        <taxon>Metazoa</taxon>
        <taxon>Cnidaria</taxon>
        <taxon>Anthozoa</taxon>
        <taxon>Hexacorallia</taxon>
        <taxon>Actiniaria</taxon>
        <taxon>Aiptasiidae</taxon>
        <taxon>Exaiptasia</taxon>
    </lineage>
</organism>
<dbReference type="RefSeq" id="XP_020902708.1">
    <property type="nucleotide sequence ID" value="XM_021047049.2"/>
</dbReference>
<dbReference type="InterPro" id="IPR033113">
    <property type="entry name" value="PLA2_histidine"/>
</dbReference>
<comment type="similarity">
    <text evidence="7">Belongs to the phospholipase A2 family.</text>
</comment>
<keyword evidence="3 6" id="KW-1015">Disulfide bond</keyword>
<dbReference type="GO" id="GO:0006644">
    <property type="term" value="P:phospholipid metabolic process"/>
    <property type="evidence" value="ECO:0007669"/>
    <property type="project" value="InterPro"/>
</dbReference>
<dbReference type="OrthoDB" id="5985583at2759"/>
<feature type="chain" id="PRO_5038167420" description="Phospholipase A2" evidence="8">
    <location>
        <begin position="23"/>
        <end position="158"/>
    </location>
</feature>
<feature type="disulfide bond" evidence="6">
    <location>
        <begin position="123"/>
        <end position="137"/>
    </location>
</feature>
<evidence type="ECO:0000259" key="9">
    <source>
        <dbReference type="SMART" id="SM00085"/>
    </source>
</evidence>
<accession>A0A913XE44</accession>
<name>A0A913XE44_EXADI</name>
<keyword evidence="2 8" id="KW-0964">Secreted</keyword>
<dbReference type="GeneID" id="110241202"/>
<feature type="domain" description="Phospholipase A2-like central" evidence="9">
    <location>
        <begin position="46"/>
        <end position="157"/>
    </location>
</feature>
<feature type="binding site" evidence="5">
    <location>
        <position position="92"/>
    </location>
    <ligand>
        <name>Ca(2+)</name>
        <dbReference type="ChEBI" id="CHEBI:29108"/>
    </ligand>
</feature>
<dbReference type="AlphaFoldDB" id="A0A913XE44"/>
<reference evidence="10" key="1">
    <citation type="submission" date="2022-11" db="UniProtKB">
        <authorList>
            <consortium name="EnsemblMetazoa"/>
        </authorList>
    </citation>
    <scope>IDENTIFICATION</scope>
</reference>
<dbReference type="SMART" id="SM00085">
    <property type="entry name" value="PA2c"/>
    <property type="match status" value="1"/>
</dbReference>
<evidence type="ECO:0000256" key="4">
    <source>
        <dbReference type="PIRSR" id="PIRSR601211-1"/>
    </source>
</evidence>
<feature type="active site" evidence="4">
    <location>
        <position position="140"/>
    </location>
</feature>
<dbReference type="Gene3D" id="1.20.90.10">
    <property type="entry name" value="Phospholipase A2 domain"/>
    <property type="match status" value="1"/>
</dbReference>
<dbReference type="GO" id="GO:0016042">
    <property type="term" value="P:lipid catabolic process"/>
    <property type="evidence" value="ECO:0007669"/>
    <property type="project" value="InterPro"/>
</dbReference>
<dbReference type="Pfam" id="PF00068">
    <property type="entry name" value="Phospholip_A2_1"/>
    <property type="match status" value="1"/>
</dbReference>
<evidence type="ECO:0000256" key="7">
    <source>
        <dbReference type="RuleBase" id="RU003654"/>
    </source>
</evidence>
<protein>
    <recommendedName>
        <fullName evidence="8">Phospholipase A2</fullName>
        <ecNumber evidence="8">3.1.1.4</ecNumber>
    </recommendedName>
</protein>
<evidence type="ECO:0000256" key="8">
    <source>
        <dbReference type="RuleBase" id="RU361236"/>
    </source>
</evidence>
<dbReference type="GO" id="GO:0005509">
    <property type="term" value="F:calcium ion binding"/>
    <property type="evidence" value="ECO:0007669"/>
    <property type="project" value="InterPro"/>
</dbReference>
<dbReference type="CDD" id="cd00125">
    <property type="entry name" value="PLA2c"/>
    <property type="match status" value="1"/>
</dbReference>
<keyword evidence="11" id="KW-1185">Reference proteome</keyword>
<keyword evidence="8" id="KW-0378">Hydrolase</keyword>
<keyword evidence="5 8" id="KW-0106">Calcium</keyword>
<dbReference type="GO" id="GO:0050482">
    <property type="term" value="P:arachidonate secretion"/>
    <property type="evidence" value="ECO:0007669"/>
    <property type="project" value="InterPro"/>
</dbReference>
<feature type="binding site" evidence="5">
    <location>
        <position position="75"/>
    </location>
    <ligand>
        <name>Ca(2+)</name>
        <dbReference type="ChEBI" id="CHEBI:29108"/>
    </ligand>
</feature>
<sequence>MKRSLMFIAFLGVAFLCQDVVGRYIDDDEVDEDQDWEVPLNRQKRNLWQFKNMIKCATDRSAWDYNGYGNWCGAGGSGTPVDGVDRCCKAHDQCYDRNQKCNPKWNSYKYSRSGKGASCRITCHNYPKNDRCELNVCYCDKIAAECFRRHPYNKKHKN</sequence>
<feature type="disulfide bond" evidence="6">
    <location>
        <begin position="94"/>
        <end position="139"/>
    </location>
</feature>
<dbReference type="PANTHER" id="PTHR11716:SF51">
    <property type="entry name" value="PHOSPHOLIPASE A2"/>
    <property type="match status" value="1"/>
</dbReference>
<dbReference type="GO" id="GO:0005576">
    <property type="term" value="C:extracellular region"/>
    <property type="evidence" value="ECO:0007669"/>
    <property type="project" value="UniProtKB-SubCell"/>
</dbReference>
<keyword evidence="8" id="KW-0443">Lipid metabolism</keyword>
<dbReference type="PROSITE" id="PS00118">
    <property type="entry name" value="PA2_HIS"/>
    <property type="match status" value="1"/>
</dbReference>
<dbReference type="KEGG" id="epa:110241202"/>
<dbReference type="OMA" id="RDACECD"/>
<comment type="subcellular location">
    <subcellularLocation>
        <location evidence="1 8">Secreted</location>
    </subcellularLocation>
</comment>
<evidence type="ECO:0000313" key="11">
    <source>
        <dbReference type="Proteomes" id="UP000887567"/>
    </source>
</evidence>
<dbReference type="InterPro" id="IPR036444">
    <property type="entry name" value="PLipase_A2_dom_sf"/>
</dbReference>
<evidence type="ECO:0000256" key="1">
    <source>
        <dbReference type="ARBA" id="ARBA00004613"/>
    </source>
</evidence>
<dbReference type="InterPro" id="IPR001211">
    <property type="entry name" value="PLA2"/>
</dbReference>
<evidence type="ECO:0000313" key="10">
    <source>
        <dbReference type="EnsemblMetazoa" id="XP_020902708.1"/>
    </source>
</evidence>
<dbReference type="PRINTS" id="PR00389">
    <property type="entry name" value="PHPHLIPASEA2"/>
</dbReference>
<dbReference type="EC" id="3.1.1.4" evidence="8"/>
<dbReference type="PANTHER" id="PTHR11716">
    <property type="entry name" value="PHOSPHOLIPASE A2 FAMILY MEMBER"/>
    <property type="match status" value="1"/>
</dbReference>
<feature type="signal peptide" evidence="8">
    <location>
        <begin position="1"/>
        <end position="22"/>
    </location>
</feature>
<comment type="catalytic activity">
    <reaction evidence="8">
        <text>a 1,2-diacyl-sn-glycero-3-phosphocholine + H2O = a 1-acyl-sn-glycero-3-phosphocholine + a fatty acid + H(+)</text>
        <dbReference type="Rhea" id="RHEA:15801"/>
        <dbReference type="ChEBI" id="CHEBI:15377"/>
        <dbReference type="ChEBI" id="CHEBI:15378"/>
        <dbReference type="ChEBI" id="CHEBI:28868"/>
        <dbReference type="ChEBI" id="CHEBI:57643"/>
        <dbReference type="ChEBI" id="CHEBI:58168"/>
        <dbReference type="EC" id="3.1.1.4"/>
    </reaction>
</comment>
<feature type="disulfide bond" evidence="6">
    <location>
        <begin position="72"/>
        <end position="88"/>
    </location>
</feature>
<keyword evidence="8" id="KW-0732">Signal</keyword>
<dbReference type="EnsemblMetazoa" id="XM_021047049.2">
    <property type="protein sequence ID" value="XP_020902708.1"/>
    <property type="gene ID" value="LOC110241202"/>
</dbReference>
<evidence type="ECO:0000256" key="5">
    <source>
        <dbReference type="PIRSR" id="PIRSR601211-2"/>
    </source>
</evidence>
<evidence type="ECO:0000256" key="6">
    <source>
        <dbReference type="PIRSR" id="PIRSR601211-3"/>
    </source>
</evidence>
<feature type="disulfide bond" evidence="6">
    <location>
        <begin position="101"/>
        <end position="132"/>
    </location>
</feature>
<dbReference type="Proteomes" id="UP000887567">
    <property type="component" value="Unplaced"/>
</dbReference>
<evidence type="ECO:0000256" key="2">
    <source>
        <dbReference type="ARBA" id="ARBA00022525"/>
    </source>
</evidence>
<dbReference type="GO" id="GO:0047498">
    <property type="term" value="F:calcium-dependent phospholipase A2 activity"/>
    <property type="evidence" value="ECO:0007669"/>
    <property type="project" value="TreeGrafter"/>
</dbReference>
<feature type="active site" evidence="4">
    <location>
        <position position="91"/>
    </location>
</feature>
<dbReference type="SUPFAM" id="SSF48619">
    <property type="entry name" value="Phospholipase A2, PLA2"/>
    <property type="match status" value="1"/>
</dbReference>